<feature type="transmembrane region" description="Helical" evidence="5">
    <location>
        <begin position="295"/>
        <end position="316"/>
    </location>
</feature>
<dbReference type="InterPro" id="IPR000109">
    <property type="entry name" value="POT_fam"/>
</dbReference>
<gene>
    <name evidence="6" type="ORF">GFB47_15585</name>
</gene>
<feature type="transmembrane region" description="Helical" evidence="5">
    <location>
        <begin position="259"/>
        <end position="283"/>
    </location>
</feature>
<name>A0A5Q0TK55_9VIBR</name>
<dbReference type="Pfam" id="PF00854">
    <property type="entry name" value="PTR2"/>
    <property type="match status" value="1"/>
</dbReference>
<keyword evidence="7" id="KW-1185">Reference proteome</keyword>
<feature type="transmembrane region" description="Helical" evidence="5">
    <location>
        <begin position="195"/>
        <end position="215"/>
    </location>
</feature>
<keyword evidence="3 5" id="KW-1133">Transmembrane helix</keyword>
<evidence type="ECO:0000313" key="7">
    <source>
        <dbReference type="Proteomes" id="UP000348942"/>
    </source>
</evidence>
<feature type="transmembrane region" description="Helical" evidence="5">
    <location>
        <begin position="92"/>
        <end position="112"/>
    </location>
</feature>
<feature type="transmembrane region" description="Helical" evidence="5">
    <location>
        <begin position="336"/>
        <end position="358"/>
    </location>
</feature>
<dbReference type="SUPFAM" id="SSF103473">
    <property type="entry name" value="MFS general substrate transporter"/>
    <property type="match status" value="1"/>
</dbReference>
<protein>
    <submittedName>
        <fullName evidence="6">Major facilitator superfamily transporter</fullName>
    </submittedName>
</protein>
<dbReference type="AlphaFoldDB" id="A0A5Q0TK55"/>
<evidence type="ECO:0000256" key="3">
    <source>
        <dbReference type="ARBA" id="ARBA00022989"/>
    </source>
</evidence>
<dbReference type="InterPro" id="IPR036259">
    <property type="entry name" value="MFS_trans_sf"/>
</dbReference>
<keyword evidence="2 5" id="KW-0812">Transmembrane</keyword>
<organism evidence="6 7">
    <name type="scientific">Vibrio algicola</name>
    <dbReference type="NCBI Taxonomy" id="2662262"/>
    <lineage>
        <taxon>Bacteria</taxon>
        <taxon>Pseudomonadati</taxon>
        <taxon>Pseudomonadota</taxon>
        <taxon>Gammaproteobacteria</taxon>
        <taxon>Vibrionales</taxon>
        <taxon>Vibrionaceae</taxon>
        <taxon>Vibrio</taxon>
    </lineage>
</organism>
<feature type="transmembrane region" description="Helical" evidence="5">
    <location>
        <begin position="227"/>
        <end position="247"/>
    </location>
</feature>
<dbReference type="GO" id="GO:0016020">
    <property type="term" value="C:membrane"/>
    <property type="evidence" value="ECO:0007669"/>
    <property type="project" value="UniProtKB-SubCell"/>
</dbReference>
<dbReference type="Proteomes" id="UP000348942">
    <property type="component" value="Chromosome 2"/>
</dbReference>
<feature type="transmembrane region" description="Helical" evidence="5">
    <location>
        <begin position="39"/>
        <end position="71"/>
    </location>
</feature>
<feature type="transmembrane region" description="Helical" evidence="5">
    <location>
        <begin position="148"/>
        <end position="175"/>
    </location>
</feature>
<dbReference type="EMBL" id="CP045700">
    <property type="protein sequence ID" value="QGA66806.1"/>
    <property type="molecule type" value="Genomic_DNA"/>
</dbReference>
<comment type="subcellular location">
    <subcellularLocation>
        <location evidence="1">Membrane</location>
        <topology evidence="1">Multi-pass membrane protein</topology>
    </subcellularLocation>
</comment>
<feature type="transmembrane region" description="Helical" evidence="5">
    <location>
        <begin position="118"/>
        <end position="136"/>
    </location>
</feature>
<accession>A0A5Q0TK55</accession>
<evidence type="ECO:0000256" key="2">
    <source>
        <dbReference type="ARBA" id="ARBA00022692"/>
    </source>
</evidence>
<proteinExistence type="predicted"/>
<evidence type="ECO:0000313" key="6">
    <source>
        <dbReference type="EMBL" id="QGA66806.1"/>
    </source>
</evidence>
<dbReference type="GO" id="GO:0022857">
    <property type="term" value="F:transmembrane transporter activity"/>
    <property type="evidence" value="ECO:0007669"/>
    <property type="project" value="InterPro"/>
</dbReference>
<evidence type="ECO:0000256" key="4">
    <source>
        <dbReference type="ARBA" id="ARBA00023136"/>
    </source>
</evidence>
<reference evidence="6 7" key="1">
    <citation type="submission" date="2019-10" db="EMBL/GenBank/DDBJ databases">
        <title>Vibrio sp. nov., isolated from Coralline algae surface.</title>
        <authorList>
            <person name="Geng Y."/>
            <person name="Zhang X."/>
        </authorList>
    </citation>
    <scope>NUCLEOTIDE SEQUENCE [LARGE SCALE GENOMIC DNA]</scope>
    <source>
        <strain evidence="6 7">SM1977</strain>
    </source>
</reference>
<evidence type="ECO:0000256" key="5">
    <source>
        <dbReference type="SAM" id="Phobius"/>
    </source>
</evidence>
<keyword evidence="4 5" id="KW-0472">Membrane</keyword>
<sequence length="386" mass="42285">MSPTFPGLFRRTFKNENDFENAYPINYSVNNVGAFLSQYLFPIIVVVIGFHFSFAIAAFVAFTGFLVLYILRKDIVAISTDIDKAPIPTNKMIQFLVLSAAMLGTVFFMFSNMDVGQYIIYALALGAIGYFILLMLRAPKAEAMRMSTILLMLILVVAFFIYYGQMMTSMNMVAINTLRGDLFGFIPLPPEAAMALNPLWCMVAGPIITFIFVNLEKKGITFTTATKVGFAFIMTTLAFGTLTFAAQSVGSDAVIVPEYFFLAHSFQAFSEVIVGSLAVAFILSVTPKHIENFSVSLFSVAIALSGVVGAVFSTSIALDKGQKISQQFVQNTYGDYFQLLTILAVGIVAVAFICSILIKKILAASDRIERGGSDDEQNIDLQSQEV</sequence>
<evidence type="ECO:0000256" key="1">
    <source>
        <dbReference type="ARBA" id="ARBA00004141"/>
    </source>
</evidence>
<dbReference type="Gene3D" id="1.20.1250.20">
    <property type="entry name" value="MFS general substrate transporter like domains"/>
    <property type="match status" value="1"/>
</dbReference>